<feature type="compositionally biased region" description="Low complexity" evidence="4">
    <location>
        <begin position="822"/>
        <end position="833"/>
    </location>
</feature>
<dbReference type="PANTHER" id="PTHR22940">
    <property type="entry name" value="TIMEOUT/TIMELESS-2"/>
    <property type="match status" value="1"/>
</dbReference>
<feature type="compositionally biased region" description="Acidic residues" evidence="4">
    <location>
        <begin position="703"/>
        <end position="719"/>
    </location>
</feature>
<feature type="region of interest" description="Disordered" evidence="4">
    <location>
        <begin position="319"/>
        <end position="347"/>
    </location>
</feature>
<dbReference type="GO" id="GO:0006281">
    <property type="term" value="P:DNA repair"/>
    <property type="evidence" value="ECO:0007669"/>
    <property type="project" value="TreeGrafter"/>
</dbReference>
<evidence type="ECO:0000256" key="2">
    <source>
        <dbReference type="ARBA" id="ARBA00023242"/>
    </source>
</evidence>
<accession>A0A6G1SJT6</accession>
<name>A0A6G1SJT6_9ACAR</name>
<feature type="compositionally biased region" description="Acidic residues" evidence="4">
    <location>
        <begin position="800"/>
        <end position="821"/>
    </location>
</feature>
<feature type="compositionally biased region" description="Acidic residues" evidence="4">
    <location>
        <begin position="767"/>
        <end position="781"/>
    </location>
</feature>
<proteinExistence type="predicted"/>
<evidence type="ECO:0000313" key="6">
    <source>
        <dbReference type="EMBL" id="MDE50639.1"/>
    </source>
</evidence>
<dbReference type="InterPro" id="IPR044998">
    <property type="entry name" value="Timeless"/>
</dbReference>
<protein>
    <submittedName>
        <fullName evidence="6">Protein timeless</fullName>
    </submittedName>
</protein>
<dbReference type="GO" id="GO:0043111">
    <property type="term" value="P:replication fork arrest"/>
    <property type="evidence" value="ECO:0007669"/>
    <property type="project" value="TreeGrafter"/>
</dbReference>
<comment type="subcellular location">
    <subcellularLocation>
        <location evidence="1">Nucleus</location>
    </subcellularLocation>
</comment>
<keyword evidence="3" id="KW-0131">Cell cycle</keyword>
<gene>
    <name evidence="6" type="primary">TIMELESS</name>
    <name evidence="6" type="ORF">g.16893</name>
</gene>
<dbReference type="EMBL" id="GGYP01005868">
    <property type="protein sequence ID" value="MDE50639.1"/>
    <property type="molecule type" value="Transcribed_RNA"/>
</dbReference>
<reference evidence="6" key="1">
    <citation type="submission" date="2018-10" db="EMBL/GenBank/DDBJ databases">
        <title>Transcriptome assembly of Aceria tosichella (Wheat curl mite) Type 2.</title>
        <authorList>
            <person name="Scully E.D."/>
            <person name="Geib S.M."/>
            <person name="Palmer N.A."/>
            <person name="Gupta A.K."/>
            <person name="Sarath G."/>
            <person name="Tatineni S."/>
        </authorList>
    </citation>
    <scope>NUCLEOTIDE SEQUENCE</scope>
    <source>
        <strain evidence="6">LincolnNE</strain>
    </source>
</reference>
<dbReference type="GO" id="GO:0031298">
    <property type="term" value="C:replication fork protection complex"/>
    <property type="evidence" value="ECO:0007669"/>
    <property type="project" value="TreeGrafter"/>
</dbReference>
<dbReference type="PANTHER" id="PTHR22940:SF4">
    <property type="entry name" value="PROTEIN TIMELESS HOMOLOG"/>
    <property type="match status" value="1"/>
</dbReference>
<feature type="compositionally biased region" description="Acidic residues" evidence="4">
    <location>
        <begin position="736"/>
        <end position="745"/>
    </location>
</feature>
<feature type="domain" description="Timeless N-terminal" evidence="5">
    <location>
        <begin position="33"/>
        <end position="289"/>
    </location>
</feature>
<evidence type="ECO:0000256" key="4">
    <source>
        <dbReference type="SAM" id="MobiDB-lite"/>
    </source>
</evidence>
<dbReference type="GO" id="GO:0003677">
    <property type="term" value="F:DNA binding"/>
    <property type="evidence" value="ECO:0007669"/>
    <property type="project" value="TreeGrafter"/>
</dbReference>
<dbReference type="Pfam" id="PF04821">
    <property type="entry name" value="TIMELESS"/>
    <property type="match status" value="1"/>
</dbReference>
<organism evidence="6">
    <name type="scientific">Aceria tosichella</name>
    <name type="common">wheat curl mite</name>
    <dbReference type="NCBI Taxonomy" id="561515"/>
    <lineage>
        <taxon>Eukaryota</taxon>
        <taxon>Metazoa</taxon>
        <taxon>Ecdysozoa</taxon>
        <taxon>Arthropoda</taxon>
        <taxon>Chelicerata</taxon>
        <taxon>Arachnida</taxon>
        <taxon>Acari</taxon>
        <taxon>Acariformes</taxon>
        <taxon>Trombidiformes</taxon>
        <taxon>Prostigmata</taxon>
        <taxon>Eupodina</taxon>
        <taxon>Eriophyoidea</taxon>
        <taxon>Eriophyidae</taxon>
        <taxon>Eriophyinae</taxon>
        <taxon>Aceriini</taxon>
        <taxon>Aceria</taxon>
    </lineage>
</organism>
<dbReference type="GO" id="GO:0000076">
    <property type="term" value="P:DNA replication checkpoint signaling"/>
    <property type="evidence" value="ECO:0007669"/>
    <property type="project" value="TreeGrafter"/>
</dbReference>
<sequence length="873" mass="98947">MDDNNFRDSQSIFDDLTVACNSLGKLDVNDGVYMKDRECKACLKEIIRILHNDTKKHQARITLGKYNIVRADLIPLIVQYCDFNDGDRELFTLILKLATNITSSVLLIFDEMPTEPESIKTYNQILEGLSSYKEAFADDPRIWHTLNTYLRHLDDDETLFERVLILIRNILHIPVDVSADLGVKGGSNAHELCVNHMAKSGILQTFVQVASETKKGTEFCFHIIEIVYLILRDQNPITVASATQPNTLKRKLEADDPDKKKLLELLARDKMEREVKERSARIPRFKGTVFSVSNLTGLGHNPMVTGRIVKSRDDISYDSKKTQLRKAKNKKPLPKETNSAFQSDENTTTTSVTASVKMFSKLFVEKVYANYMQQIKFNLMQKKAAENDETYYLWAIQYFMPFSRHLYLDLSHISETLSTSTIHYIQILITDYQERLKLEKKRSQYEKISQRLHLAIRAYKEILATYQFVKPDSDLYGGIEATKKTIFSEIEYNTLIVTQFRHYVSSKHSPGYLRDLIKTNHVYLELIEDYHKSLNDPMLTTHFVNNYCIPEILSAYSETLRDFKTNETALNLNILKFFERVVHDCKNEVMLMQASLLRCLLEIHDYHPSFPGYHGFVALTKHVMAAFGEMIHKKRWVMQELLFWKTRNDVIEIENAVDPPMGPVAQSPRHDDLGFELNNPTPTGERAADDDNNVVKNNNDENLLPDDDVPPGDSIEDLMAELGSESSFHSEHLDDGGVDDDDDEVPANGGEPQTAEPVVEQQKELAAGDDDGGGDDDDDEIITSARQTSNKRNRLSSESDIGDDDHADEHADGDDDDDDVESASPPSAKKGPSLVYPSDSDDLSSPPSPLPSPDTDNGVTKLSDIPAINEDSD</sequence>
<feature type="compositionally biased region" description="Polar residues" evidence="4">
    <location>
        <begin position="336"/>
        <end position="347"/>
    </location>
</feature>
<evidence type="ECO:0000259" key="5">
    <source>
        <dbReference type="Pfam" id="PF04821"/>
    </source>
</evidence>
<dbReference type="InterPro" id="IPR006906">
    <property type="entry name" value="Timeless_N"/>
</dbReference>
<feature type="region of interest" description="Disordered" evidence="4">
    <location>
        <begin position="657"/>
        <end position="873"/>
    </location>
</feature>
<evidence type="ECO:0000256" key="3">
    <source>
        <dbReference type="ARBA" id="ARBA00023306"/>
    </source>
</evidence>
<dbReference type="AlphaFoldDB" id="A0A6G1SJT6"/>
<keyword evidence="2" id="KW-0539">Nucleus</keyword>
<evidence type="ECO:0000256" key="1">
    <source>
        <dbReference type="ARBA" id="ARBA00004123"/>
    </source>
</evidence>
<feature type="compositionally biased region" description="Basic residues" evidence="4">
    <location>
        <begin position="322"/>
        <end position="332"/>
    </location>
</feature>